<dbReference type="PROSITE" id="PS00116">
    <property type="entry name" value="DNA_POLYMERASE_B"/>
    <property type="match status" value="1"/>
</dbReference>
<evidence type="ECO:0000256" key="4">
    <source>
        <dbReference type="ARBA" id="ARBA00022695"/>
    </source>
</evidence>
<dbReference type="InterPro" id="IPR043502">
    <property type="entry name" value="DNA/RNA_pol_sf"/>
</dbReference>
<dbReference type="Gene3D" id="1.10.287.690">
    <property type="entry name" value="Helix hairpin bin"/>
    <property type="match status" value="1"/>
</dbReference>
<dbReference type="GO" id="GO:0003677">
    <property type="term" value="F:DNA binding"/>
    <property type="evidence" value="ECO:0007669"/>
    <property type="project" value="UniProtKB-KW"/>
</dbReference>
<dbReference type="InterPro" id="IPR017964">
    <property type="entry name" value="DNA-dir_DNA_pol_B_CS"/>
</dbReference>
<keyword evidence="5" id="KW-0235">DNA replication</keyword>
<evidence type="ECO:0000256" key="1">
    <source>
        <dbReference type="ARBA" id="ARBA00005755"/>
    </source>
</evidence>
<dbReference type="SUPFAM" id="SSF56672">
    <property type="entry name" value="DNA/RNA polymerases"/>
    <property type="match status" value="1"/>
</dbReference>
<dbReference type="EMBL" id="LAZR01012820">
    <property type="protein sequence ID" value="KKM24942.1"/>
    <property type="molecule type" value="Genomic_DNA"/>
</dbReference>
<keyword evidence="3" id="KW-0808">Transferase</keyword>
<sequence length="408" mass="47045">FLEDNMIGRLCYTKASTAMSAYLFRHYHTPIFIHNNAEAIELERESYKGGRCECFALGDFSGQTFYIVDVNSLYPFVMRDNLYPTKYVKIHHKMSPEQLAEQLTKYAVVAQVLVKTDEPVYAIKRDRTIFPIGTFRTTLCTPELRYAVERGHVLKVFDVMTYEQANIFSSYVNTMYTLRMEFKKSGNKEFEQLCKYLLNSLYGKFGQKAEEWVKIGTCPNEPDHEELLFHNSGKKETRLRYLLGELFELKSWGEAYNSFPAIAAHVTASARLYLWELMQACGFGNFLYCDTDSLIVTQVGFDNLSSYMNDTELGKLKLEQTINKLIIRGLKDYTTNTKTVIKGIRKKHTRTADGGYCQEQWPSFRGLFRGKDVNTFTVTHVTKHLTREYTKGTVTETGVVKPFILTPT</sequence>
<dbReference type="InterPro" id="IPR023211">
    <property type="entry name" value="DNA_pol_palm_dom_sf"/>
</dbReference>
<proteinExistence type="inferred from homology"/>
<dbReference type="AlphaFoldDB" id="A0A0F9IBR6"/>
<dbReference type="PANTHER" id="PTHR33568:SF3">
    <property type="entry name" value="DNA-DIRECTED DNA POLYMERASE"/>
    <property type="match status" value="1"/>
</dbReference>
<comment type="catalytic activity">
    <reaction evidence="8">
        <text>DNA(n) + a 2'-deoxyribonucleoside 5'-triphosphate = DNA(n+1) + diphosphate</text>
        <dbReference type="Rhea" id="RHEA:22508"/>
        <dbReference type="Rhea" id="RHEA-COMP:17339"/>
        <dbReference type="Rhea" id="RHEA-COMP:17340"/>
        <dbReference type="ChEBI" id="CHEBI:33019"/>
        <dbReference type="ChEBI" id="CHEBI:61560"/>
        <dbReference type="ChEBI" id="CHEBI:173112"/>
        <dbReference type="EC" id="2.7.7.7"/>
    </reaction>
</comment>
<dbReference type="GO" id="GO:0003887">
    <property type="term" value="F:DNA-directed DNA polymerase activity"/>
    <property type="evidence" value="ECO:0007669"/>
    <property type="project" value="UniProtKB-KW"/>
</dbReference>
<dbReference type="Gene3D" id="3.90.1600.10">
    <property type="entry name" value="Palm domain of DNA polymerase"/>
    <property type="match status" value="2"/>
</dbReference>
<evidence type="ECO:0000256" key="7">
    <source>
        <dbReference type="ARBA" id="ARBA00023125"/>
    </source>
</evidence>
<comment type="similarity">
    <text evidence="1">Belongs to the DNA polymerase type-B family.</text>
</comment>
<evidence type="ECO:0000256" key="2">
    <source>
        <dbReference type="ARBA" id="ARBA00012417"/>
    </source>
</evidence>
<evidence type="ECO:0000256" key="8">
    <source>
        <dbReference type="ARBA" id="ARBA00049244"/>
    </source>
</evidence>
<dbReference type="InterPro" id="IPR006172">
    <property type="entry name" value="DNA-dir_DNA_pol_B"/>
</dbReference>
<feature type="domain" description="DNA-directed DNA polymerase family B mitochondria/virus" evidence="9">
    <location>
        <begin position="11"/>
        <end position="210"/>
    </location>
</feature>
<dbReference type="PRINTS" id="PR00106">
    <property type="entry name" value="DNAPOLB"/>
</dbReference>
<evidence type="ECO:0000256" key="5">
    <source>
        <dbReference type="ARBA" id="ARBA00022705"/>
    </source>
</evidence>
<feature type="non-terminal residue" evidence="10">
    <location>
        <position position="1"/>
    </location>
</feature>
<dbReference type="InterPro" id="IPR004868">
    <property type="entry name" value="DNA-dir_DNA_pol_B_mt/vir"/>
</dbReference>
<dbReference type="EC" id="2.7.7.7" evidence="2"/>
<keyword evidence="6" id="KW-0239">DNA-directed DNA polymerase</keyword>
<reference evidence="10" key="1">
    <citation type="journal article" date="2015" name="Nature">
        <title>Complex archaea that bridge the gap between prokaryotes and eukaryotes.</title>
        <authorList>
            <person name="Spang A."/>
            <person name="Saw J.H."/>
            <person name="Jorgensen S.L."/>
            <person name="Zaremba-Niedzwiedzka K."/>
            <person name="Martijn J."/>
            <person name="Lind A.E."/>
            <person name="van Eijk R."/>
            <person name="Schleper C."/>
            <person name="Guy L."/>
            <person name="Ettema T.J."/>
        </authorList>
    </citation>
    <scope>NUCLEOTIDE SEQUENCE</scope>
</reference>
<dbReference type="PANTHER" id="PTHR33568">
    <property type="entry name" value="DNA POLYMERASE"/>
    <property type="match status" value="1"/>
</dbReference>
<dbReference type="Pfam" id="PF03175">
    <property type="entry name" value="DNA_pol_B_2"/>
    <property type="match status" value="1"/>
</dbReference>
<evidence type="ECO:0000256" key="3">
    <source>
        <dbReference type="ARBA" id="ARBA00022679"/>
    </source>
</evidence>
<evidence type="ECO:0000259" key="9">
    <source>
        <dbReference type="Pfam" id="PF03175"/>
    </source>
</evidence>
<keyword evidence="4" id="KW-0548">Nucleotidyltransferase</keyword>
<dbReference type="GO" id="GO:0006260">
    <property type="term" value="P:DNA replication"/>
    <property type="evidence" value="ECO:0007669"/>
    <property type="project" value="UniProtKB-KW"/>
</dbReference>
<organism evidence="10">
    <name type="scientific">marine sediment metagenome</name>
    <dbReference type="NCBI Taxonomy" id="412755"/>
    <lineage>
        <taxon>unclassified sequences</taxon>
        <taxon>metagenomes</taxon>
        <taxon>ecological metagenomes</taxon>
    </lineage>
</organism>
<gene>
    <name evidence="10" type="ORF">LCGC14_1599990</name>
</gene>
<dbReference type="GO" id="GO:0000166">
    <property type="term" value="F:nucleotide binding"/>
    <property type="evidence" value="ECO:0007669"/>
    <property type="project" value="InterPro"/>
</dbReference>
<name>A0A0F9IBR6_9ZZZZ</name>
<comment type="caution">
    <text evidence="10">The sequence shown here is derived from an EMBL/GenBank/DDBJ whole genome shotgun (WGS) entry which is preliminary data.</text>
</comment>
<evidence type="ECO:0000313" key="10">
    <source>
        <dbReference type="EMBL" id="KKM24942.1"/>
    </source>
</evidence>
<accession>A0A0F9IBR6</accession>
<keyword evidence="7" id="KW-0238">DNA-binding</keyword>
<evidence type="ECO:0000256" key="6">
    <source>
        <dbReference type="ARBA" id="ARBA00022932"/>
    </source>
</evidence>
<protein>
    <recommendedName>
        <fullName evidence="2">DNA-directed DNA polymerase</fullName>
        <ecNumber evidence="2">2.7.7.7</ecNumber>
    </recommendedName>
</protein>